<reference evidence="2" key="1">
    <citation type="submission" date="2022-10" db="EMBL/GenBank/DDBJ databases">
        <title>The complete genomes of actinobacterial strains from the NBC collection.</title>
        <authorList>
            <person name="Joergensen T.S."/>
            <person name="Alvarez Arevalo M."/>
            <person name="Sterndorff E.B."/>
            <person name="Faurdal D."/>
            <person name="Vuksanovic O."/>
            <person name="Mourched A.-S."/>
            <person name="Charusanti P."/>
            <person name="Shaw S."/>
            <person name="Blin K."/>
            <person name="Weber T."/>
        </authorList>
    </citation>
    <scope>NUCLEOTIDE SEQUENCE</scope>
    <source>
        <strain evidence="2">NBC_00222</strain>
    </source>
</reference>
<keyword evidence="1" id="KW-0472">Membrane</keyword>
<evidence type="ECO:0000256" key="1">
    <source>
        <dbReference type="SAM" id="Phobius"/>
    </source>
</evidence>
<dbReference type="Proteomes" id="UP001432222">
    <property type="component" value="Chromosome"/>
</dbReference>
<gene>
    <name evidence="2" type="ORF">OHA16_00295</name>
</gene>
<feature type="transmembrane region" description="Helical" evidence="1">
    <location>
        <begin position="21"/>
        <end position="42"/>
    </location>
</feature>
<proteinExistence type="predicted"/>
<protein>
    <submittedName>
        <fullName evidence="2">Uncharacterized protein</fullName>
    </submittedName>
</protein>
<organism evidence="2 3">
    <name type="scientific">Kitasatospora purpeofusca</name>
    <dbReference type="NCBI Taxonomy" id="67352"/>
    <lineage>
        <taxon>Bacteria</taxon>
        <taxon>Bacillati</taxon>
        <taxon>Actinomycetota</taxon>
        <taxon>Actinomycetes</taxon>
        <taxon>Kitasatosporales</taxon>
        <taxon>Streptomycetaceae</taxon>
        <taxon>Kitasatospora</taxon>
    </lineage>
</organism>
<keyword evidence="1" id="KW-0812">Transmembrane</keyword>
<keyword evidence="3" id="KW-1185">Reference proteome</keyword>
<sequence length="90" mass="9949">MTGRQPRHRLRTTPPGSPHVSVFEALAWAAFGLGAGFLGQTYGPRPVFLAVLVVLMLVNGAFLTLLHLPYAKDVQRVQDELDLRRRQALA</sequence>
<accession>A0ABZ1TRB7</accession>
<dbReference type="RefSeq" id="WP_328952613.1">
    <property type="nucleotide sequence ID" value="NZ_CP108110.1"/>
</dbReference>
<keyword evidence="1" id="KW-1133">Transmembrane helix</keyword>
<feature type="transmembrane region" description="Helical" evidence="1">
    <location>
        <begin position="48"/>
        <end position="68"/>
    </location>
</feature>
<dbReference type="EMBL" id="CP108110">
    <property type="protein sequence ID" value="WUQ81538.1"/>
    <property type="molecule type" value="Genomic_DNA"/>
</dbReference>
<name>A0ABZ1TRB7_9ACTN</name>
<evidence type="ECO:0000313" key="2">
    <source>
        <dbReference type="EMBL" id="WUQ81538.1"/>
    </source>
</evidence>
<evidence type="ECO:0000313" key="3">
    <source>
        <dbReference type="Proteomes" id="UP001432222"/>
    </source>
</evidence>